<name>A0ABR9MF99_9ACTN</name>
<evidence type="ECO:0000313" key="2">
    <source>
        <dbReference type="Proteomes" id="UP000633509"/>
    </source>
</evidence>
<accession>A0ABR9MF99</accession>
<comment type="caution">
    <text evidence="1">The sequence shown here is derived from an EMBL/GenBank/DDBJ whole genome shotgun (WGS) entry which is preliminary data.</text>
</comment>
<dbReference type="Proteomes" id="UP000633509">
    <property type="component" value="Unassembled WGS sequence"/>
</dbReference>
<dbReference type="RefSeq" id="WP_192791274.1">
    <property type="nucleotide sequence ID" value="NZ_JADBEK010000001.1"/>
</dbReference>
<gene>
    <name evidence="1" type="ORF">H4W80_009844</name>
</gene>
<protein>
    <recommendedName>
        <fullName evidence="3">HEAT repeat domain-containing protein</fullName>
    </recommendedName>
</protein>
<organism evidence="1 2">
    <name type="scientific">Nonomuraea angiospora</name>
    <dbReference type="NCBI Taxonomy" id="46172"/>
    <lineage>
        <taxon>Bacteria</taxon>
        <taxon>Bacillati</taxon>
        <taxon>Actinomycetota</taxon>
        <taxon>Actinomycetes</taxon>
        <taxon>Streptosporangiales</taxon>
        <taxon>Streptosporangiaceae</taxon>
        <taxon>Nonomuraea</taxon>
    </lineage>
</organism>
<proteinExistence type="predicted"/>
<evidence type="ECO:0000313" key="1">
    <source>
        <dbReference type="EMBL" id="MBE1591586.1"/>
    </source>
</evidence>
<evidence type="ECO:0008006" key="3">
    <source>
        <dbReference type="Google" id="ProtNLM"/>
    </source>
</evidence>
<reference evidence="1 2" key="1">
    <citation type="submission" date="2020-10" db="EMBL/GenBank/DDBJ databases">
        <title>Sequencing the genomes of 1000 actinobacteria strains.</title>
        <authorList>
            <person name="Klenk H.-P."/>
        </authorList>
    </citation>
    <scope>NUCLEOTIDE SEQUENCE [LARGE SCALE GENOMIC DNA]</scope>
    <source>
        <strain evidence="1 2">DSM 43173</strain>
    </source>
</reference>
<keyword evidence="2" id="KW-1185">Reference proteome</keyword>
<dbReference type="EMBL" id="JADBEK010000001">
    <property type="protein sequence ID" value="MBE1591586.1"/>
    <property type="molecule type" value="Genomic_DNA"/>
</dbReference>
<sequence>MRDDELDELKQVLRRDDGLDHVRTSAVDLARWLVDHLGDERAATAHALRTQHKDDWDECWATRARIKEDVTRRLEKADDATLSAAALCVVLWPEDPYADFDDILKRATRRRLGWTAEQASVLWRLAATDQKRGFRWVTCVKLALASLKGLEEPELRELAPLLRAVEETLPSAWGIRGADRARLPQAMRSYLALVDGPPTALPDSVLVPRDRWAGDLREWLGIEPMPHLVQLIIHLATLASGLPTAAWRRTCMDLALREGTREFGRRALAGLLECGPTTMRRHGKQQRVLLDERNDDLARGVVWMAALTEGPSAVTALEAVVLRTSYDTFAYFPEPKVATAAVHALGTIPGPQAPAALQRLLTRIHHAGERKQIEAALNAAAALAP</sequence>